<dbReference type="SMART" id="SM00873">
    <property type="entry name" value="B3_4"/>
    <property type="match status" value="1"/>
</dbReference>
<dbReference type="Proteomes" id="UP000321805">
    <property type="component" value="Chromosome"/>
</dbReference>
<dbReference type="GO" id="GO:0004826">
    <property type="term" value="F:phenylalanine-tRNA ligase activity"/>
    <property type="evidence" value="ECO:0007669"/>
    <property type="project" value="InterPro"/>
</dbReference>
<dbReference type="Gene3D" id="3.50.40.10">
    <property type="entry name" value="Phenylalanyl-trna Synthetase, Chain B, domain 3"/>
    <property type="match status" value="1"/>
</dbReference>
<dbReference type="Pfam" id="PF03483">
    <property type="entry name" value="B3_4"/>
    <property type="match status" value="1"/>
</dbReference>
<feature type="domain" description="B3/B4 tRNA-binding" evidence="1">
    <location>
        <begin position="66"/>
        <end position="221"/>
    </location>
</feature>
<dbReference type="PANTHER" id="PTHR39209:SF2">
    <property type="entry name" value="CYTOPLASMIC PROTEIN"/>
    <property type="match status" value="1"/>
</dbReference>
<protein>
    <recommendedName>
        <fullName evidence="1">B3/B4 tRNA-binding domain-containing protein</fullName>
    </recommendedName>
</protein>
<dbReference type="OrthoDB" id="276580at2"/>
<dbReference type="KEGG" id="bsol:FSW04_15050"/>
<dbReference type="SUPFAM" id="SSF56037">
    <property type="entry name" value="PheT/TilS domain"/>
    <property type="match status" value="1"/>
</dbReference>
<reference evidence="2 3" key="1">
    <citation type="journal article" date="2018" name="J. Microbiol.">
        <title>Baekduia soli gen. nov., sp. nov., a novel bacterium isolated from the soil of Baekdu Mountain and proposal of a novel family name, Baekduiaceae fam. nov.</title>
        <authorList>
            <person name="An D.S."/>
            <person name="Siddiqi M.Z."/>
            <person name="Kim K.H."/>
            <person name="Yu H.S."/>
            <person name="Im W.T."/>
        </authorList>
    </citation>
    <scope>NUCLEOTIDE SEQUENCE [LARGE SCALE GENOMIC DNA]</scope>
    <source>
        <strain evidence="2 3">BR7-21</strain>
    </source>
</reference>
<sequence>MPDDALDVLVDPVIHAEHPDYVALVLLASGLVNGPSDAGSDARLTAAEAHLRTCGLTRATDHPHIAAWRAAFSAFGAKPSRYPSSAEALITRVLKGQALPRVNVLVDLYNAVSVGHVVPLGGEDADHLEGPLRLTVTTGGEPFDPRGDGLDVEHLPPGEVVWRDDRAVTCRRWNWRQGRRTQLTDATTRAFFVFDRLDGLSTDELHHAADELSGLLLDRWPDCRLDRIERRAT</sequence>
<dbReference type="GO" id="GO:0003723">
    <property type="term" value="F:RNA binding"/>
    <property type="evidence" value="ECO:0007669"/>
    <property type="project" value="InterPro"/>
</dbReference>
<evidence type="ECO:0000313" key="2">
    <source>
        <dbReference type="EMBL" id="QEC48759.1"/>
    </source>
</evidence>
<evidence type="ECO:0000259" key="1">
    <source>
        <dbReference type="SMART" id="SM00873"/>
    </source>
</evidence>
<dbReference type="InterPro" id="IPR020825">
    <property type="entry name" value="Phe-tRNA_synthase-like_B3/B4"/>
</dbReference>
<dbReference type="AlphaFoldDB" id="A0A5B8U6J8"/>
<proteinExistence type="predicted"/>
<organism evidence="2 3">
    <name type="scientific">Baekduia soli</name>
    <dbReference type="NCBI Taxonomy" id="496014"/>
    <lineage>
        <taxon>Bacteria</taxon>
        <taxon>Bacillati</taxon>
        <taxon>Actinomycetota</taxon>
        <taxon>Thermoleophilia</taxon>
        <taxon>Solirubrobacterales</taxon>
        <taxon>Baekduiaceae</taxon>
        <taxon>Baekduia</taxon>
    </lineage>
</organism>
<dbReference type="RefSeq" id="WP_146920655.1">
    <property type="nucleotide sequence ID" value="NZ_CP042430.1"/>
</dbReference>
<accession>A0A5B8U6J8</accession>
<keyword evidence="3" id="KW-1185">Reference proteome</keyword>
<dbReference type="PANTHER" id="PTHR39209">
    <property type="match status" value="1"/>
</dbReference>
<dbReference type="InterPro" id="IPR005146">
    <property type="entry name" value="B3/B4_tRNA-bd"/>
</dbReference>
<gene>
    <name evidence="2" type="ORF">FSW04_15050</name>
</gene>
<name>A0A5B8U6J8_9ACTN</name>
<evidence type="ECO:0000313" key="3">
    <source>
        <dbReference type="Proteomes" id="UP000321805"/>
    </source>
</evidence>
<dbReference type="EMBL" id="CP042430">
    <property type="protein sequence ID" value="QEC48759.1"/>
    <property type="molecule type" value="Genomic_DNA"/>
</dbReference>